<keyword evidence="1" id="KW-0560">Oxidoreductase</keyword>
<dbReference type="InterPro" id="IPR006076">
    <property type="entry name" value="FAD-dep_OxRdtase"/>
</dbReference>
<dbReference type="SUPFAM" id="SSF51971">
    <property type="entry name" value="Nucleotide-binding domain"/>
    <property type="match status" value="1"/>
</dbReference>
<accession>A0A6S6T3C8</accession>
<reference evidence="3" key="1">
    <citation type="submission" date="2020-01" db="EMBL/GenBank/DDBJ databases">
        <authorList>
            <person name="Meier V. D."/>
            <person name="Meier V D."/>
        </authorList>
    </citation>
    <scope>NUCLEOTIDE SEQUENCE</scope>
    <source>
        <strain evidence="3">HLG_WM_MAG_03</strain>
    </source>
</reference>
<dbReference type="PANTHER" id="PTHR13847:SF289">
    <property type="entry name" value="GLYCINE OXIDASE"/>
    <property type="match status" value="1"/>
</dbReference>
<dbReference type="GO" id="GO:0005737">
    <property type="term" value="C:cytoplasm"/>
    <property type="evidence" value="ECO:0007669"/>
    <property type="project" value="TreeGrafter"/>
</dbReference>
<evidence type="ECO:0000313" key="3">
    <source>
        <dbReference type="EMBL" id="CAA6809406.1"/>
    </source>
</evidence>
<dbReference type="GO" id="GO:0016491">
    <property type="term" value="F:oxidoreductase activity"/>
    <property type="evidence" value="ECO:0007669"/>
    <property type="project" value="UniProtKB-KW"/>
</dbReference>
<sequence>MKYYDIIVVGAGIVGCSSAYFLKEKGLRVLVLDRDGIAKSGGSAAAGAFVSPKIGKGSSLQSLTNEAFEFSKEFYLKNFPEHFKQTGVIRIPKDEDDAKQFFEYEKYDASKREWLREEKLKNLGIKKSKDSFLFDEAGVCDAPEMCEAFLEGIDYVQYEVKSLSYEDEVWNIGGYNASKLILATGYENKFFDMRYMGVKGTWGRRGDYETKLDLVVSIHKKISVSANLEGIIKVGATHEKEVNSCVLCGAEPLKGLFSIASEMVDTSDFKLKKTFSGMRAGSKDYFPLVGSVIDVAEMLEKNPKLLRGAKLTAKPIRMENLYVCNGVGGRGFVFAPFIGKMLADNIVDGKEIDERVNPDRLFLKWCRRSPDLER</sequence>
<dbReference type="InterPro" id="IPR036188">
    <property type="entry name" value="FAD/NAD-bd_sf"/>
</dbReference>
<feature type="domain" description="FAD dependent oxidoreductase" evidence="2">
    <location>
        <begin position="5"/>
        <end position="344"/>
    </location>
</feature>
<proteinExistence type="predicted"/>
<dbReference type="PANTHER" id="PTHR13847">
    <property type="entry name" value="SARCOSINE DEHYDROGENASE-RELATED"/>
    <property type="match status" value="1"/>
</dbReference>
<dbReference type="PROSITE" id="PS51257">
    <property type="entry name" value="PROKAR_LIPOPROTEIN"/>
    <property type="match status" value="1"/>
</dbReference>
<protein>
    <submittedName>
        <fullName evidence="3">FAD dependent oxidoreductase</fullName>
    </submittedName>
</protein>
<dbReference type="EMBL" id="CACVAR010000190">
    <property type="protein sequence ID" value="CAA6809406.1"/>
    <property type="molecule type" value="Genomic_DNA"/>
</dbReference>
<organism evidence="3">
    <name type="scientific">uncultured Sulfurovum sp</name>
    <dbReference type="NCBI Taxonomy" id="269237"/>
    <lineage>
        <taxon>Bacteria</taxon>
        <taxon>Pseudomonadati</taxon>
        <taxon>Campylobacterota</taxon>
        <taxon>Epsilonproteobacteria</taxon>
        <taxon>Campylobacterales</taxon>
        <taxon>Sulfurovaceae</taxon>
        <taxon>Sulfurovum</taxon>
        <taxon>environmental samples</taxon>
    </lineage>
</organism>
<evidence type="ECO:0000259" key="2">
    <source>
        <dbReference type="Pfam" id="PF01266"/>
    </source>
</evidence>
<dbReference type="Gene3D" id="3.30.9.10">
    <property type="entry name" value="D-Amino Acid Oxidase, subunit A, domain 2"/>
    <property type="match status" value="1"/>
</dbReference>
<name>A0A6S6T3C8_9BACT</name>
<dbReference type="AlphaFoldDB" id="A0A6S6T3C8"/>
<dbReference type="Pfam" id="PF01266">
    <property type="entry name" value="DAO"/>
    <property type="match status" value="1"/>
</dbReference>
<evidence type="ECO:0000256" key="1">
    <source>
        <dbReference type="ARBA" id="ARBA00023002"/>
    </source>
</evidence>
<gene>
    <name evidence="3" type="ORF">HELGO_WM39634</name>
</gene>
<dbReference type="Gene3D" id="3.50.50.60">
    <property type="entry name" value="FAD/NAD(P)-binding domain"/>
    <property type="match status" value="1"/>
</dbReference>